<dbReference type="NCBIfam" id="NF041558">
    <property type="entry name" value="NosP"/>
    <property type="match status" value="1"/>
</dbReference>
<keyword evidence="4" id="KW-1185">Reference proteome</keyword>
<dbReference type="InterPro" id="IPR019494">
    <property type="entry name" value="FIST_C"/>
</dbReference>
<evidence type="ECO:0000313" key="3">
    <source>
        <dbReference type="EMBL" id="MFC1573513.1"/>
    </source>
</evidence>
<evidence type="ECO:0000259" key="1">
    <source>
        <dbReference type="SMART" id="SM00897"/>
    </source>
</evidence>
<evidence type="ECO:0000259" key="2">
    <source>
        <dbReference type="SMART" id="SM01204"/>
    </source>
</evidence>
<dbReference type="SMART" id="SM01204">
    <property type="entry name" value="FIST_C"/>
    <property type="match status" value="1"/>
</dbReference>
<evidence type="ECO:0000313" key="4">
    <source>
        <dbReference type="Proteomes" id="UP001593833"/>
    </source>
</evidence>
<feature type="domain" description="FIST" evidence="1">
    <location>
        <begin position="34"/>
        <end position="235"/>
    </location>
</feature>
<dbReference type="EMBL" id="JBHPKH010000196">
    <property type="protein sequence ID" value="MFC1573513.1"/>
    <property type="molecule type" value="Genomic_DNA"/>
</dbReference>
<dbReference type="PANTHER" id="PTHR40252">
    <property type="entry name" value="BLR0328 PROTEIN"/>
    <property type="match status" value="1"/>
</dbReference>
<dbReference type="PANTHER" id="PTHR40252:SF2">
    <property type="entry name" value="BLR0328 PROTEIN"/>
    <property type="match status" value="1"/>
</dbReference>
<protein>
    <submittedName>
        <fullName evidence="3">Nitric oxide-sensing protein NosP</fullName>
    </submittedName>
</protein>
<accession>A0ABV6YMH8</accession>
<dbReference type="Proteomes" id="UP001593833">
    <property type="component" value="Unassembled WGS sequence"/>
</dbReference>
<feature type="domain" description="FIST C-domain" evidence="2">
    <location>
        <begin position="236"/>
        <end position="366"/>
    </location>
</feature>
<organism evidence="3 4">
    <name type="scientific">Eiseniibacteriota bacterium</name>
    <dbReference type="NCBI Taxonomy" id="2212470"/>
    <lineage>
        <taxon>Bacteria</taxon>
        <taxon>Candidatus Eiseniibacteriota</taxon>
    </lineage>
</organism>
<reference evidence="3 4" key="1">
    <citation type="submission" date="2024-09" db="EMBL/GenBank/DDBJ databases">
        <authorList>
            <person name="D'Angelo T."/>
        </authorList>
    </citation>
    <scope>NUCLEOTIDE SEQUENCE [LARGE SCALE GENOMIC DNA]</scope>
    <source>
        <strain evidence="3">SAG AM-320-E07</strain>
    </source>
</reference>
<comment type="caution">
    <text evidence="3">The sequence shown here is derived from an EMBL/GenBank/DDBJ whole genome shotgun (WGS) entry which is preliminary data.</text>
</comment>
<name>A0ABV6YMH8_UNCEI</name>
<dbReference type="Pfam" id="PF08495">
    <property type="entry name" value="FIST"/>
    <property type="match status" value="1"/>
</dbReference>
<proteinExistence type="predicted"/>
<dbReference type="InterPro" id="IPR013702">
    <property type="entry name" value="FIST_domain_N"/>
</dbReference>
<gene>
    <name evidence="3" type="primary">nosP</name>
    <name evidence="3" type="ORF">ACFL6M_07960</name>
</gene>
<sequence length="382" mass="41580">MRTAITPRIRRGATIATEPAAAAAELYEAIHQPDTSVAVFFCSPDYDLDQLGPELAQRFEGINLIGCTTAGEITPEGYLSGAITGASLVSPDFKAVTRRLDNVSDFRLRDGETMTCDLLAEMTDRGIEPSSKDTFAFLLVDGLCCQEESIVSSLYRGLPNLPLFGGSAGDATNFQSTFVYHDGRFHQDAAVFTVVQTSFPFTVFKTQHFVSSDTKMVITGADPGRRIVSEINGVPAGREYARLVGLDIDKLTPMIFASHPVVVKIGGLQYVRSIQKVNPDESLTFFCAIDEGLVLTVARGVDFVDTLKARFASIREEIGEPEFVLGCDCILRNLELDERGIREEVGRILAENNVIGFGTYGEQYNAVHVNQTLTGVAIGARQ</sequence>
<dbReference type="SMART" id="SM00897">
    <property type="entry name" value="FIST"/>
    <property type="match status" value="1"/>
</dbReference>
<dbReference type="Pfam" id="PF10442">
    <property type="entry name" value="FIST_C"/>
    <property type="match status" value="1"/>
</dbReference>